<evidence type="ECO:0000313" key="2">
    <source>
        <dbReference type="EMBL" id="GBM96348.1"/>
    </source>
</evidence>
<keyword evidence="1" id="KW-0732">Signal</keyword>
<accession>A0A4Y2K3D6</accession>
<proteinExistence type="predicted"/>
<comment type="caution">
    <text evidence="2">The sequence shown here is derived from an EMBL/GenBank/DDBJ whole genome shotgun (WGS) entry which is preliminary data.</text>
</comment>
<sequence>MKSHFCLFFPSIATSSCLSTAVLYGPLKKFINTACDSWMSNNKLSLTVNDIPSIFATAQTLATTTLNIKSGFRVTGIYSLNIEMFQDADFMPSFATDRP</sequence>
<dbReference type="EMBL" id="BGPR01004135">
    <property type="protein sequence ID" value="GBM96348.1"/>
    <property type="molecule type" value="Genomic_DNA"/>
</dbReference>
<organism evidence="2 3">
    <name type="scientific">Araneus ventricosus</name>
    <name type="common">Orbweaver spider</name>
    <name type="synonym">Epeira ventricosa</name>
    <dbReference type="NCBI Taxonomy" id="182803"/>
    <lineage>
        <taxon>Eukaryota</taxon>
        <taxon>Metazoa</taxon>
        <taxon>Ecdysozoa</taxon>
        <taxon>Arthropoda</taxon>
        <taxon>Chelicerata</taxon>
        <taxon>Arachnida</taxon>
        <taxon>Araneae</taxon>
        <taxon>Araneomorphae</taxon>
        <taxon>Entelegynae</taxon>
        <taxon>Araneoidea</taxon>
        <taxon>Araneidae</taxon>
        <taxon>Araneus</taxon>
    </lineage>
</organism>
<feature type="chain" id="PRO_5021246743" evidence="1">
    <location>
        <begin position="20"/>
        <end position="99"/>
    </location>
</feature>
<dbReference type="Proteomes" id="UP000499080">
    <property type="component" value="Unassembled WGS sequence"/>
</dbReference>
<gene>
    <name evidence="2" type="ORF">AVEN_120865_1</name>
</gene>
<dbReference type="AlphaFoldDB" id="A0A4Y2K3D6"/>
<protein>
    <submittedName>
        <fullName evidence="2">Uncharacterized protein</fullName>
    </submittedName>
</protein>
<name>A0A4Y2K3D6_ARAVE</name>
<dbReference type="OrthoDB" id="4327074at2759"/>
<evidence type="ECO:0000313" key="3">
    <source>
        <dbReference type="Proteomes" id="UP000499080"/>
    </source>
</evidence>
<feature type="signal peptide" evidence="1">
    <location>
        <begin position="1"/>
        <end position="19"/>
    </location>
</feature>
<reference evidence="2 3" key="1">
    <citation type="journal article" date="2019" name="Sci. Rep.">
        <title>Orb-weaving spider Araneus ventricosus genome elucidates the spidroin gene catalogue.</title>
        <authorList>
            <person name="Kono N."/>
            <person name="Nakamura H."/>
            <person name="Ohtoshi R."/>
            <person name="Moran D.A.P."/>
            <person name="Shinohara A."/>
            <person name="Yoshida Y."/>
            <person name="Fujiwara M."/>
            <person name="Mori M."/>
            <person name="Tomita M."/>
            <person name="Arakawa K."/>
        </authorList>
    </citation>
    <scope>NUCLEOTIDE SEQUENCE [LARGE SCALE GENOMIC DNA]</scope>
</reference>
<dbReference type="PROSITE" id="PS51257">
    <property type="entry name" value="PROKAR_LIPOPROTEIN"/>
    <property type="match status" value="1"/>
</dbReference>
<evidence type="ECO:0000256" key="1">
    <source>
        <dbReference type="SAM" id="SignalP"/>
    </source>
</evidence>
<keyword evidence="3" id="KW-1185">Reference proteome</keyword>